<dbReference type="SUPFAM" id="SSF46894">
    <property type="entry name" value="C-terminal effector domain of the bipartite response regulators"/>
    <property type="match status" value="1"/>
</dbReference>
<dbReference type="SMART" id="SM00448">
    <property type="entry name" value="REC"/>
    <property type="match status" value="1"/>
</dbReference>
<keyword evidence="2" id="KW-0805">Transcription regulation</keyword>
<organism evidence="8 9">
    <name type="scientific">Propioniciclava coleopterorum</name>
    <dbReference type="NCBI Taxonomy" id="2714937"/>
    <lineage>
        <taxon>Bacteria</taxon>
        <taxon>Bacillati</taxon>
        <taxon>Actinomycetota</taxon>
        <taxon>Actinomycetes</taxon>
        <taxon>Propionibacteriales</taxon>
        <taxon>Propionibacteriaceae</taxon>
        <taxon>Propioniciclava</taxon>
    </lineage>
</organism>
<dbReference type="InterPro" id="IPR016032">
    <property type="entry name" value="Sig_transdc_resp-reg_C-effctor"/>
</dbReference>
<dbReference type="SMART" id="SM00421">
    <property type="entry name" value="HTH_LUXR"/>
    <property type="match status" value="1"/>
</dbReference>
<name>A0A6G7Y6Y8_9ACTN</name>
<keyword evidence="4" id="KW-0804">Transcription</keyword>
<dbReference type="InterPro" id="IPR039420">
    <property type="entry name" value="WalR-like"/>
</dbReference>
<dbReference type="CDD" id="cd06170">
    <property type="entry name" value="LuxR_C_like"/>
    <property type="match status" value="1"/>
</dbReference>
<dbReference type="InterPro" id="IPR011006">
    <property type="entry name" value="CheY-like_superfamily"/>
</dbReference>
<dbReference type="InterPro" id="IPR000792">
    <property type="entry name" value="Tscrpt_reg_LuxR_C"/>
</dbReference>
<dbReference type="GO" id="GO:0006355">
    <property type="term" value="P:regulation of DNA-templated transcription"/>
    <property type="evidence" value="ECO:0007669"/>
    <property type="project" value="InterPro"/>
</dbReference>
<dbReference type="GO" id="GO:0000160">
    <property type="term" value="P:phosphorelay signal transduction system"/>
    <property type="evidence" value="ECO:0007669"/>
    <property type="project" value="InterPro"/>
</dbReference>
<protein>
    <submittedName>
        <fullName evidence="8">Response regulator transcription factor</fullName>
    </submittedName>
</protein>
<evidence type="ECO:0000256" key="3">
    <source>
        <dbReference type="ARBA" id="ARBA00023125"/>
    </source>
</evidence>
<keyword evidence="1 5" id="KW-0597">Phosphoprotein</keyword>
<dbReference type="EMBL" id="CP049865">
    <property type="protein sequence ID" value="QIK72446.1"/>
    <property type="molecule type" value="Genomic_DNA"/>
</dbReference>
<dbReference type="RefSeq" id="WP_166233520.1">
    <property type="nucleotide sequence ID" value="NZ_CP049865.1"/>
</dbReference>
<dbReference type="PROSITE" id="PS50110">
    <property type="entry name" value="RESPONSE_REGULATORY"/>
    <property type="match status" value="1"/>
</dbReference>
<feature type="domain" description="HTH luxR-type" evidence="6">
    <location>
        <begin position="155"/>
        <end position="220"/>
    </location>
</feature>
<dbReference type="PANTHER" id="PTHR43214:SF24">
    <property type="entry name" value="TRANSCRIPTIONAL REGULATORY PROTEIN NARL-RELATED"/>
    <property type="match status" value="1"/>
</dbReference>
<gene>
    <name evidence="8" type="ORF">G7070_09415</name>
</gene>
<dbReference type="SUPFAM" id="SSF52172">
    <property type="entry name" value="CheY-like"/>
    <property type="match status" value="1"/>
</dbReference>
<dbReference type="Proteomes" id="UP000501058">
    <property type="component" value="Chromosome"/>
</dbReference>
<keyword evidence="9" id="KW-1185">Reference proteome</keyword>
<dbReference type="InterPro" id="IPR058245">
    <property type="entry name" value="NreC/VraR/RcsB-like_REC"/>
</dbReference>
<evidence type="ECO:0000259" key="6">
    <source>
        <dbReference type="PROSITE" id="PS50043"/>
    </source>
</evidence>
<dbReference type="PRINTS" id="PR00038">
    <property type="entry name" value="HTHLUXR"/>
</dbReference>
<reference evidence="8 9" key="1">
    <citation type="submission" date="2020-03" db="EMBL/GenBank/DDBJ databases">
        <title>Propioniciclava sp. nov., isolated from Hydrophilus acuminatus.</title>
        <authorList>
            <person name="Hyun D.-W."/>
            <person name="Bae J.-W."/>
        </authorList>
    </citation>
    <scope>NUCLEOTIDE SEQUENCE [LARGE SCALE GENOMIC DNA]</scope>
    <source>
        <strain evidence="8 9">HDW11</strain>
    </source>
</reference>
<feature type="domain" description="Response regulatory" evidence="7">
    <location>
        <begin position="11"/>
        <end position="127"/>
    </location>
</feature>
<dbReference type="KEGG" id="prv:G7070_09415"/>
<evidence type="ECO:0000256" key="2">
    <source>
        <dbReference type="ARBA" id="ARBA00023015"/>
    </source>
</evidence>
<keyword evidence="3" id="KW-0238">DNA-binding</keyword>
<dbReference type="AlphaFoldDB" id="A0A6G7Y6Y8"/>
<sequence length="229" mass="24333">MTGTDPAAPLRVLIVDDEALISAGLEMLVDAAPGLSVAGVATDGRDALRRVDADPPDLVLMDLRMPVLDGVRATEEIIRRHPDVRVLALTTFADETLMYDALRAGASGYLLKQAAPGQLMEAIHRVVGGGAWIDPAMAGTVIDVLRERALRAGDATAITAVLTPREQEILTLVADGLSNQEIRDALVLSEATVKTHVARILMKTGSRDRAAAVALAWRTGFFRGPAPRS</sequence>
<evidence type="ECO:0000313" key="9">
    <source>
        <dbReference type="Proteomes" id="UP000501058"/>
    </source>
</evidence>
<feature type="modified residue" description="4-aspartylphosphate" evidence="5">
    <location>
        <position position="62"/>
    </location>
</feature>
<dbReference type="PANTHER" id="PTHR43214">
    <property type="entry name" value="TWO-COMPONENT RESPONSE REGULATOR"/>
    <property type="match status" value="1"/>
</dbReference>
<evidence type="ECO:0000256" key="1">
    <source>
        <dbReference type="ARBA" id="ARBA00022553"/>
    </source>
</evidence>
<dbReference type="CDD" id="cd17535">
    <property type="entry name" value="REC_NarL-like"/>
    <property type="match status" value="1"/>
</dbReference>
<dbReference type="PROSITE" id="PS50043">
    <property type="entry name" value="HTH_LUXR_2"/>
    <property type="match status" value="1"/>
</dbReference>
<evidence type="ECO:0000259" key="7">
    <source>
        <dbReference type="PROSITE" id="PS50110"/>
    </source>
</evidence>
<proteinExistence type="predicted"/>
<evidence type="ECO:0000313" key="8">
    <source>
        <dbReference type="EMBL" id="QIK72446.1"/>
    </source>
</evidence>
<dbReference type="InterPro" id="IPR001789">
    <property type="entry name" value="Sig_transdc_resp-reg_receiver"/>
</dbReference>
<dbReference type="Pfam" id="PF00072">
    <property type="entry name" value="Response_reg"/>
    <property type="match status" value="1"/>
</dbReference>
<dbReference type="Pfam" id="PF00196">
    <property type="entry name" value="GerE"/>
    <property type="match status" value="1"/>
</dbReference>
<accession>A0A6G7Y6Y8</accession>
<dbReference type="GO" id="GO:0003677">
    <property type="term" value="F:DNA binding"/>
    <property type="evidence" value="ECO:0007669"/>
    <property type="project" value="UniProtKB-KW"/>
</dbReference>
<evidence type="ECO:0000256" key="4">
    <source>
        <dbReference type="ARBA" id="ARBA00023163"/>
    </source>
</evidence>
<evidence type="ECO:0000256" key="5">
    <source>
        <dbReference type="PROSITE-ProRule" id="PRU00169"/>
    </source>
</evidence>
<dbReference type="Gene3D" id="3.40.50.2300">
    <property type="match status" value="1"/>
</dbReference>